<reference evidence="1 2" key="1">
    <citation type="journal article" date="2018" name="Sci. Rep.">
        <title>Genomic signatures of local adaptation to the degree of environmental predictability in rotifers.</title>
        <authorList>
            <person name="Franch-Gras L."/>
            <person name="Hahn C."/>
            <person name="Garcia-Roger E.M."/>
            <person name="Carmona M.J."/>
            <person name="Serra M."/>
            <person name="Gomez A."/>
        </authorList>
    </citation>
    <scope>NUCLEOTIDE SEQUENCE [LARGE SCALE GENOMIC DNA]</scope>
    <source>
        <strain evidence="1">HYR1</strain>
    </source>
</reference>
<name>A0A3M7RH40_BRAPC</name>
<dbReference type="EMBL" id="REGN01003427">
    <property type="protein sequence ID" value="RNA22585.1"/>
    <property type="molecule type" value="Genomic_DNA"/>
</dbReference>
<protein>
    <submittedName>
        <fullName evidence="1">Uncharacterized protein</fullName>
    </submittedName>
</protein>
<comment type="caution">
    <text evidence="1">The sequence shown here is derived from an EMBL/GenBank/DDBJ whole genome shotgun (WGS) entry which is preliminary data.</text>
</comment>
<evidence type="ECO:0000313" key="1">
    <source>
        <dbReference type="EMBL" id="RNA22585.1"/>
    </source>
</evidence>
<organism evidence="1 2">
    <name type="scientific">Brachionus plicatilis</name>
    <name type="common">Marine rotifer</name>
    <name type="synonym">Brachionus muelleri</name>
    <dbReference type="NCBI Taxonomy" id="10195"/>
    <lineage>
        <taxon>Eukaryota</taxon>
        <taxon>Metazoa</taxon>
        <taxon>Spiralia</taxon>
        <taxon>Gnathifera</taxon>
        <taxon>Rotifera</taxon>
        <taxon>Eurotatoria</taxon>
        <taxon>Monogononta</taxon>
        <taxon>Pseudotrocha</taxon>
        <taxon>Ploima</taxon>
        <taxon>Brachionidae</taxon>
        <taxon>Brachionus</taxon>
    </lineage>
</organism>
<keyword evidence="2" id="KW-1185">Reference proteome</keyword>
<accession>A0A3M7RH40</accession>
<dbReference type="AlphaFoldDB" id="A0A3M7RH40"/>
<dbReference type="Proteomes" id="UP000276133">
    <property type="component" value="Unassembled WGS sequence"/>
</dbReference>
<gene>
    <name evidence="1" type="ORF">BpHYR1_009984</name>
</gene>
<evidence type="ECO:0000313" key="2">
    <source>
        <dbReference type="Proteomes" id="UP000276133"/>
    </source>
</evidence>
<sequence>MKQSLNGPDEESKKYRLKSDFVALEAVCKHGEPAAFIQSQSVKIYLNFSLHTYKDNELMET</sequence>
<proteinExistence type="predicted"/>